<evidence type="ECO:0000256" key="12">
    <source>
        <dbReference type="ARBA" id="ARBA00037975"/>
    </source>
</evidence>
<feature type="transmembrane region" description="Helical" evidence="13">
    <location>
        <begin position="12"/>
        <end position="37"/>
    </location>
</feature>
<evidence type="ECO:0000256" key="6">
    <source>
        <dbReference type="ARBA" id="ARBA00022692"/>
    </source>
</evidence>
<evidence type="ECO:0000256" key="1">
    <source>
        <dbReference type="ARBA" id="ARBA00001970"/>
    </source>
</evidence>
<dbReference type="GO" id="GO:0020037">
    <property type="term" value="F:heme binding"/>
    <property type="evidence" value="ECO:0007669"/>
    <property type="project" value="TreeGrafter"/>
</dbReference>
<dbReference type="GO" id="GO:0046872">
    <property type="term" value="F:metal ion binding"/>
    <property type="evidence" value="ECO:0007669"/>
    <property type="project" value="UniProtKB-KW"/>
</dbReference>
<reference evidence="15 16" key="2">
    <citation type="submission" date="2020-06" db="EMBL/GenBank/DDBJ databases">
        <title>Halomonas songnenensis sp. nov., a moderately halophilic bacterium isolated from saline and alkaline soils.</title>
        <authorList>
            <person name="Jiang J."/>
            <person name="Pan Y."/>
        </authorList>
    </citation>
    <scope>NUCLEOTIDE SEQUENCE [LARGE SCALE GENOMIC DNA]</scope>
    <source>
        <strain evidence="15 16">TBZ9</strain>
    </source>
</reference>
<evidence type="ECO:0000259" key="14">
    <source>
        <dbReference type="Pfam" id="PF01292"/>
    </source>
</evidence>
<dbReference type="InterPro" id="IPR016174">
    <property type="entry name" value="Di-haem_cyt_TM"/>
</dbReference>
<comment type="similarity">
    <text evidence="12">Belongs to the cytochrome b561 family.</text>
</comment>
<dbReference type="AlphaFoldDB" id="A0A7Y3X9S6"/>
<evidence type="ECO:0000313" key="16">
    <source>
        <dbReference type="Proteomes" id="UP000588806"/>
    </source>
</evidence>
<keyword evidence="6 13" id="KW-0812">Transmembrane</keyword>
<feature type="domain" description="Cytochrome b561 bacterial/Ni-hydrogenase" evidence="14">
    <location>
        <begin position="10"/>
        <end position="181"/>
    </location>
</feature>
<comment type="cofactor">
    <cofactor evidence="1">
        <name>heme b</name>
        <dbReference type="ChEBI" id="CHEBI:60344"/>
    </cofactor>
</comment>
<dbReference type="EMBL" id="JABFHI010000003">
    <property type="protein sequence ID" value="NOG32007.1"/>
    <property type="molecule type" value="Genomic_DNA"/>
</dbReference>
<dbReference type="GO" id="GO:0022904">
    <property type="term" value="P:respiratory electron transport chain"/>
    <property type="evidence" value="ECO:0007669"/>
    <property type="project" value="InterPro"/>
</dbReference>
<keyword evidence="7" id="KW-0479">Metal-binding</keyword>
<feature type="transmembrane region" description="Helical" evidence="13">
    <location>
        <begin position="57"/>
        <end position="79"/>
    </location>
</feature>
<organism evidence="15 16">
    <name type="scientific">Vreelandella azerica</name>
    <dbReference type="NCBI Taxonomy" id="2732867"/>
    <lineage>
        <taxon>Bacteria</taxon>
        <taxon>Pseudomonadati</taxon>
        <taxon>Pseudomonadota</taxon>
        <taxon>Gammaproteobacteria</taxon>
        <taxon>Oceanospirillales</taxon>
        <taxon>Halomonadaceae</taxon>
        <taxon>Vreelandella</taxon>
    </lineage>
</organism>
<keyword evidence="10" id="KW-0408">Iron</keyword>
<evidence type="ECO:0000256" key="13">
    <source>
        <dbReference type="SAM" id="Phobius"/>
    </source>
</evidence>
<evidence type="ECO:0000256" key="3">
    <source>
        <dbReference type="ARBA" id="ARBA00022448"/>
    </source>
</evidence>
<keyword evidence="8" id="KW-0249">Electron transport</keyword>
<evidence type="ECO:0000256" key="2">
    <source>
        <dbReference type="ARBA" id="ARBA00004651"/>
    </source>
</evidence>
<dbReference type="Proteomes" id="UP000588806">
    <property type="component" value="Unassembled WGS sequence"/>
</dbReference>
<dbReference type="SUPFAM" id="SSF81342">
    <property type="entry name" value="Transmembrane di-heme cytochromes"/>
    <property type="match status" value="1"/>
</dbReference>
<dbReference type="InterPro" id="IPR052168">
    <property type="entry name" value="Cytochrome_b561_oxidase"/>
</dbReference>
<evidence type="ECO:0000256" key="7">
    <source>
        <dbReference type="ARBA" id="ARBA00022723"/>
    </source>
</evidence>
<keyword evidence="16" id="KW-1185">Reference proteome</keyword>
<sequence>MHELDHYIYPHRVLHWLVAAVIVLSLASGAILGTLGFERAVALAGQEVTNAFYTAHKTLGVGLLLLMTLRIITRLAFVVPDHEPPLNAFERVVSTSVHHLLYLALIAMPLLGWWATATGGFPVQFFQWTLPPIFAENKALSETLFIWHGRLGWAILALTVLHITGALYHWRIKRDNVMKRMSLFE</sequence>
<proteinExistence type="inferred from homology"/>
<evidence type="ECO:0000256" key="11">
    <source>
        <dbReference type="ARBA" id="ARBA00023136"/>
    </source>
</evidence>
<feature type="transmembrane region" description="Helical" evidence="13">
    <location>
        <begin position="151"/>
        <end position="170"/>
    </location>
</feature>
<gene>
    <name evidence="15" type="ORF">HLB35_10005</name>
</gene>
<keyword evidence="4" id="KW-1003">Cell membrane</keyword>
<evidence type="ECO:0000256" key="4">
    <source>
        <dbReference type="ARBA" id="ARBA00022475"/>
    </source>
</evidence>
<keyword evidence="3" id="KW-0813">Transport</keyword>
<evidence type="ECO:0000256" key="10">
    <source>
        <dbReference type="ARBA" id="ARBA00023004"/>
    </source>
</evidence>
<accession>A0A7Y3X9S6</accession>
<dbReference type="InterPro" id="IPR011577">
    <property type="entry name" value="Cyt_b561_bac/Ni-Hgenase"/>
</dbReference>
<dbReference type="GO" id="GO:0005886">
    <property type="term" value="C:plasma membrane"/>
    <property type="evidence" value="ECO:0007669"/>
    <property type="project" value="UniProtKB-SubCell"/>
</dbReference>
<name>A0A7Y3X9S6_9GAMM</name>
<keyword evidence="11 13" id="KW-0472">Membrane</keyword>
<keyword evidence="9 13" id="KW-1133">Transmembrane helix</keyword>
<evidence type="ECO:0000256" key="9">
    <source>
        <dbReference type="ARBA" id="ARBA00022989"/>
    </source>
</evidence>
<dbReference type="RefSeq" id="WP_171702457.1">
    <property type="nucleotide sequence ID" value="NZ_JABFHI010000003.1"/>
</dbReference>
<evidence type="ECO:0000256" key="8">
    <source>
        <dbReference type="ARBA" id="ARBA00022982"/>
    </source>
</evidence>
<comment type="caution">
    <text evidence="15">The sequence shown here is derived from an EMBL/GenBank/DDBJ whole genome shotgun (WGS) entry which is preliminary data.</text>
</comment>
<comment type="subcellular location">
    <subcellularLocation>
        <location evidence="2">Cell membrane</location>
        <topology evidence="2">Multi-pass membrane protein</topology>
    </subcellularLocation>
</comment>
<keyword evidence="5" id="KW-0349">Heme</keyword>
<dbReference type="PANTHER" id="PTHR30529">
    <property type="entry name" value="CYTOCHROME B561"/>
    <property type="match status" value="1"/>
</dbReference>
<dbReference type="GO" id="GO:0009055">
    <property type="term" value="F:electron transfer activity"/>
    <property type="evidence" value="ECO:0007669"/>
    <property type="project" value="InterPro"/>
</dbReference>
<evidence type="ECO:0000256" key="5">
    <source>
        <dbReference type="ARBA" id="ARBA00022617"/>
    </source>
</evidence>
<dbReference type="PANTHER" id="PTHR30529:SF1">
    <property type="entry name" value="CYTOCHROME B561 HOMOLOG 2"/>
    <property type="match status" value="1"/>
</dbReference>
<reference evidence="15 16" key="1">
    <citation type="submission" date="2020-05" db="EMBL/GenBank/DDBJ databases">
        <authorList>
            <person name="Ruan W."/>
            <person name="Jeon C.O."/>
            <person name="Chun B.H."/>
        </authorList>
    </citation>
    <scope>NUCLEOTIDE SEQUENCE [LARGE SCALE GENOMIC DNA]</scope>
    <source>
        <strain evidence="15 16">TBZ9</strain>
    </source>
</reference>
<feature type="transmembrane region" description="Helical" evidence="13">
    <location>
        <begin position="100"/>
        <end position="121"/>
    </location>
</feature>
<protein>
    <submittedName>
        <fullName evidence="15">Cytochrome b</fullName>
    </submittedName>
</protein>
<dbReference type="Pfam" id="PF01292">
    <property type="entry name" value="Ni_hydr_CYTB"/>
    <property type="match status" value="1"/>
</dbReference>
<evidence type="ECO:0000313" key="15">
    <source>
        <dbReference type="EMBL" id="NOG32007.1"/>
    </source>
</evidence>